<organism evidence="1 2">
    <name type="scientific">Xenorhabdus lircayensis</name>
    <dbReference type="NCBI Taxonomy" id="2763499"/>
    <lineage>
        <taxon>Bacteria</taxon>
        <taxon>Pseudomonadati</taxon>
        <taxon>Pseudomonadota</taxon>
        <taxon>Gammaproteobacteria</taxon>
        <taxon>Enterobacterales</taxon>
        <taxon>Morganellaceae</taxon>
        <taxon>Xenorhabdus</taxon>
    </lineage>
</organism>
<accession>A0ABS0U2X3</accession>
<gene>
    <name evidence="1" type="ORF">H8A87_05690</name>
</gene>
<proteinExistence type="predicted"/>
<dbReference type="EMBL" id="JACOII010000024">
    <property type="protein sequence ID" value="MBI6548231.1"/>
    <property type="molecule type" value="Genomic_DNA"/>
</dbReference>
<reference evidence="1 2" key="1">
    <citation type="submission" date="2020-08" db="EMBL/GenBank/DDBJ databases">
        <title>Description of Xenorhabdus lircayensis sp. nov., the symbiotic bacterium associated with the entomopathogenic nematode Steirnernema unicornum.</title>
        <authorList>
            <person name="Castaneda-Alvarez C."/>
            <person name="Prodan S."/>
            <person name="Zamorano A."/>
            <person name="San-Blas E."/>
            <person name="Aballay E."/>
        </authorList>
    </citation>
    <scope>NUCLEOTIDE SEQUENCE [LARGE SCALE GENOMIC DNA]</scope>
    <source>
        <strain evidence="1 2">VLS</strain>
    </source>
</reference>
<dbReference type="RefSeq" id="WP_198689026.1">
    <property type="nucleotide sequence ID" value="NZ_CAWPUD010000021.1"/>
</dbReference>
<name>A0ABS0U2X3_9GAMM</name>
<sequence length="92" mass="10349">MVWGVNDAKAMKKTKVETYLLDRYDRWVKAMADGFNPEEAADSIGGADYELLRGTPSGVEQYTIRLNNHHRVSFTLDRGNEIVNVIQIGGHP</sequence>
<keyword evidence="2" id="KW-1185">Reference proteome</keyword>
<evidence type="ECO:0000313" key="2">
    <source>
        <dbReference type="Proteomes" id="UP000696184"/>
    </source>
</evidence>
<evidence type="ECO:0000313" key="1">
    <source>
        <dbReference type="EMBL" id="MBI6548231.1"/>
    </source>
</evidence>
<comment type="caution">
    <text evidence="1">The sequence shown here is derived from an EMBL/GenBank/DDBJ whole genome shotgun (WGS) entry which is preliminary data.</text>
</comment>
<dbReference type="Proteomes" id="UP000696184">
    <property type="component" value="Unassembled WGS sequence"/>
</dbReference>
<protein>
    <submittedName>
        <fullName evidence="1">Uncharacterized protein</fullName>
    </submittedName>
</protein>